<accession>A0ACD5UG09</accession>
<dbReference type="Proteomes" id="UP001732700">
    <property type="component" value="Chromosome 2A"/>
</dbReference>
<proteinExistence type="predicted"/>
<keyword evidence="2" id="KW-1185">Reference proteome</keyword>
<reference evidence="1" key="2">
    <citation type="submission" date="2025-09" db="UniProtKB">
        <authorList>
            <consortium name="EnsemblPlants"/>
        </authorList>
    </citation>
    <scope>IDENTIFICATION</scope>
</reference>
<organism evidence="1 2">
    <name type="scientific">Avena sativa</name>
    <name type="common">Oat</name>
    <dbReference type="NCBI Taxonomy" id="4498"/>
    <lineage>
        <taxon>Eukaryota</taxon>
        <taxon>Viridiplantae</taxon>
        <taxon>Streptophyta</taxon>
        <taxon>Embryophyta</taxon>
        <taxon>Tracheophyta</taxon>
        <taxon>Spermatophyta</taxon>
        <taxon>Magnoliopsida</taxon>
        <taxon>Liliopsida</taxon>
        <taxon>Poales</taxon>
        <taxon>Poaceae</taxon>
        <taxon>BOP clade</taxon>
        <taxon>Pooideae</taxon>
        <taxon>Poodae</taxon>
        <taxon>Poeae</taxon>
        <taxon>Poeae Chloroplast Group 1 (Aveneae type)</taxon>
        <taxon>Aveninae</taxon>
        <taxon>Avena</taxon>
    </lineage>
</organism>
<evidence type="ECO:0000313" key="2">
    <source>
        <dbReference type="Proteomes" id="UP001732700"/>
    </source>
</evidence>
<name>A0ACD5UG09_AVESA</name>
<reference evidence="1" key="1">
    <citation type="submission" date="2021-05" db="EMBL/GenBank/DDBJ databases">
        <authorList>
            <person name="Scholz U."/>
            <person name="Mascher M."/>
            <person name="Fiebig A."/>
        </authorList>
    </citation>
    <scope>NUCLEOTIDE SEQUENCE [LARGE SCALE GENOMIC DNA]</scope>
</reference>
<evidence type="ECO:0000313" key="1">
    <source>
        <dbReference type="EnsemblPlants" id="AVESA.00010b.r2.2AG0241020.1.CDS.1"/>
    </source>
</evidence>
<sequence>MSRLPLNTRYRRRNVATRNLMTSIMLLYYHVWLLFALAYRVKCLKIERRIKIRELRGQNLYELISQSDKMCISHLHMDRRTFSILCEMVRDVGGLEGSRNMSLEEIVASLLYILSHHFKNKTVGIFSTGA</sequence>
<dbReference type="EnsemblPlants" id="AVESA.00010b.r2.2AG0241020.1">
    <property type="protein sequence ID" value="AVESA.00010b.r2.2AG0241020.1.CDS.1"/>
    <property type="gene ID" value="AVESA.00010b.r2.2AG0241020"/>
</dbReference>
<protein>
    <submittedName>
        <fullName evidence="1">Uncharacterized protein</fullName>
    </submittedName>
</protein>